<dbReference type="GO" id="GO:0007017">
    <property type="term" value="P:microtubule-based process"/>
    <property type="evidence" value="ECO:0007669"/>
    <property type="project" value="TreeGrafter"/>
</dbReference>
<dbReference type="CDD" id="cd00201">
    <property type="entry name" value="WW"/>
    <property type="match status" value="1"/>
</dbReference>
<evidence type="ECO:0000259" key="3">
    <source>
        <dbReference type="PROSITE" id="PS50020"/>
    </source>
</evidence>
<dbReference type="AlphaFoldDB" id="A0A8T1TW11"/>
<feature type="domain" description="WW" evidence="3">
    <location>
        <begin position="10"/>
        <end position="44"/>
    </location>
</feature>
<dbReference type="GO" id="GO:0007021">
    <property type="term" value="P:tubulin complex assembly"/>
    <property type="evidence" value="ECO:0007669"/>
    <property type="project" value="TreeGrafter"/>
</dbReference>
<dbReference type="InterPro" id="IPR016655">
    <property type="entry name" value="PFD3"/>
</dbReference>
<evidence type="ECO:0000256" key="1">
    <source>
        <dbReference type="ARBA" id="ARBA00010048"/>
    </source>
</evidence>
<dbReference type="PANTHER" id="PTHR12409">
    <property type="entry name" value="PREFOLDIN SUBUNIT 3"/>
    <property type="match status" value="1"/>
</dbReference>
<reference evidence="4" key="1">
    <citation type="submission" date="2021-01" db="EMBL/GenBank/DDBJ databases">
        <title>Phytophthora aleatoria, a newly-described species from Pinus radiata is distinct from Phytophthora cactorum isolates based on comparative genomics.</title>
        <authorList>
            <person name="Mcdougal R."/>
            <person name="Panda P."/>
            <person name="Williams N."/>
            <person name="Studholme D.J."/>
        </authorList>
    </citation>
    <scope>NUCLEOTIDE SEQUENCE</scope>
    <source>
        <strain evidence="4">NZFS 3830</strain>
    </source>
</reference>
<dbReference type="PROSITE" id="PS50020">
    <property type="entry name" value="WW_DOMAIN_2"/>
    <property type="match status" value="1"/>
</dbReference>
<evidence type="ECO:0000313" key="4">
    <source>
        <dbReference type="EMBL" id="KAG6948349.1"/>
    </source>
</evidence>
<organism evidence="4 5">
    <name type="scientific">Phytophthora cactorum</name>
    <dbReference type="NCBI Taxonomy" id="29920"/>
    <lineage>
        <taxon>Eukaryota</taxon>
        <taxon>Sar</taxon>
        <taxon>Stramenopiles</taxon>
        <taxon>Oomycota</taxon>
        <taxon>Peronosporomycetes</taxon>
        <taxon>Peronosporales</taxon>
        <taxon>Peronosporaceae</taxon>
        <taxon>Phytophthora</taxon>
    </lineage>
</organism>
<accession>A0A8T1TW11</accession>
<dbReference type="GO" id="GO:0015631">
    <property type="term" value="F:tubulin binding"/>
    <property type="evidence" value="ECO:0007669"/>
    <property type="project" value="TreeGrafter"/>
</dbReference>
<evidence type="ECO:0000256" key="2">
    <source>
        <dbReference type="ARBA" id="ARBA00023186"/>
    </source>
</evidence>
<dbReference type="PROSITE" id="PS01159">
    <property type="entry name" value="WW_DOMAIN_1"/>
    <property type="match status" value="1"/>
</dbReference>
<evidence type="ECO:0000313" key="5">
    <source>
        <dbReference type="Proteomes" id="UP000688947"/>
    </source>
</evidence>
<dbReference type="OrthoDB" id="195748at2759"/>
<feature type="non-terminal residue" evidence="4">
    <location>
        <position position="66"/>
    </location>
</feature>
<comment type="caution">
    <text evidence="4">The sequence shown here is derived from an EMBL/GenBank/DDBJ whole genome shotgun (WGS) entry which is preliminary data.</text>
</comment>
<dbReference type="GO" id="GO:0005737">
    <property type="term" value="C:cytoplasm"/>
    <property type="evidence" value="ECO:0007669"/>
    <property type="project" value="TreeGrafter"/>
</dbReference>
<keyword evidence="2" id="KW-0143">Chaperone</keyword>
<comment type="similarity">
    <text evidence="1">Belongs to the prefoldin subunit alpha family.</text>
</comment>
<gene>
    <name evidence="4" type="ORF">JG687_00015538</name>
</gene>
<dbReference type="VEuPathDB" id="FungiDB:PC110_g3299"/>
<sequence length="66" mass="7777">MDGEQEHDPATEEAGWEMRRDDTSGQIYYWNSVTGETSWKPPPHFSTDNVMHPWTQVFDDNGHVYY</sequence>
<dbReference type="GO" id="GO:0006457">
    <property type="term" value="P:protein folding"/>
    <property type="evidence" value="ECO:0007669"/>
    <property type="project" value="InterPro"/>
</dbReference>
<proteinExistence type="inferred from homology"/>
<dbReference type="InterPro" id="IPR001202">
    <property type="entry name" value="WW_dom"/>
</dbReference>
<dbReference type="GO" id="GO:0016272">
    <property type="term" value="C:prefoldin complex"/>
    <property type="evidence" value="ECO:0007669"/>
    <property type="project" value="InterPro"/>
</dbReference>
<dbReference type="EMBL" id="JAENGZ010001396">
    <property type="protein sequence ID" value="KAG6948349.1"/>
    <property type="molecule type" value="Genomic_DNA"/>
</dbReference>
<dbReference type="PANTHER" id="PTHR12409:SF0">
    <property type="entry name" value="PREFOLDIN SUBUNIT 3"/>
    <property type="match status" value="1"/>
</dbReference>
<name>A0A8T1TW11_9STRA</name>
<dbReference type="SMART" id="SM00456">
    <property type="entry name" value="WW"/>
    <property type="match status" value="1"/>
</dbReference>
<dbReference type="Pfam" id="PF00397">
    <property type="entry name" value="WW"/>
    <property type="match status" value="1"/>
</dbReference>
<protein>
    <recommendedName>
        <fullName evidence="3">WW domain-containing protein</fullName>
    </recommendedName>
</protein>
<dbReference type="Proteomes" id="UP000688947">
    <property type="component" value="Unassembled WGS sequence"/>
</dbReference>